<feature type="transmembrane region" description="Helical" evidence="5">
    <location>
        <begin position="23"/>
        <end position="47"/>
    </location>
</feature>
<evidence type="ECO:0000256" key="5">
    <source>
        <dbReference type="SAM" id="Phobius"/>
    </source>
</evidence>
<protein>
    <recommendedName>
        <fullName evidence="6">RING-type domain-containing protein</fullName>
    </recommendedName>
</protein>
<dbReference type="GO" id="GO:0008270">
    <property type="term" value="F:zinc ion binding"/>
    <property type="evidence" value="ECO:0007669"/>
    <property type="project" value="UniProtKB-KW"/>
</dbReference>
<feature type="transmembrane region" description="Helical" evidence="5">
    <location>
        <begin position="152"/>
        <end position="171"/>
    </location>
</feature>
<evidence type="ECO:0000259" key="6">
    <source>
        <dbReference type="PROSITE" id="PS50089"/>
    </source>
</evidence>
<keyword evidence="8" id="KW-1185">Reference proteome</keyword>
<dbReference type="PANTHER" id="PTHR45931:SF3">
    <property type="entry name" value="RING ZINC FINGER-CONTAINING PROTEIN"/>
    <property type="match status" value="1"/>
</dbReference>
<evidence type="ECO:0000256" key="3">
    <source>
        <dbReference type="ARBA" id="ARBA00022833"/>
    </source>
</evidence>
<keyword evidence="3" id="KW-0862">Zinc</keyword>
<dbReference type="SUPFAM" id="SSF57850">
    <property type="entry name" value="RING/U-box"/>
    <property type="match status" value="1"/>
</dbReference>
<name>A0AAU9JIV7_9CILI</name>
<dbReference type="PANTHER" id="PTHR45931">
    <property type="entry name" value="SI:CH211-59O9.10"/>
    <property type="match status" value="1"/>
</dbReference>
<gene>
    <name evidence="7" type="ORF">BSTOLATCC_MIC44532</name>
</gene>
<keyword evidence="5" id="KW-0812">Transmembrane</keyword>
<evidence type="ECO:0000256" key="4">
    <source>
        <dbReference type="PROSITE-ProRule" id="PRU00175"/>
    </source>
</evidence>
<comment type="caution">
    <text evidence="7">The sequence shown here is derived from an EMBL/GenBank/DDBJ whole genome shotgun (WGS) entry which is preliminary data.</text>
</comment>
<accession>A0AAU9JIV7</accession>
<dbReference type="GO" id="GO:0006511">
    <property type="term" value="P:ubiquitin-dependent protein catabolic process"/>
    <property type="evidence" value="ECO:0007669"/>
    <property type="project" value="TreeGrafter"/>
</dbReference>
<keyword evidence="5" id="KW-0472">Membrane</keyword>
<dbReference type="InterPro" id="IPR013083">
    <property type="entry name" value="Znf_RING/FYVE/PHD"/>
</dbReference>
<dbReference type="Proteomes" id="UP001162131">
    <property type="component" value="Unassembled WGS sequence"/>
</dbReference>
<proteinExistence type="predicted"/>
<dbReference type="GO" id="GO:0061630">
    <property type="term" value="F:ubiquitin protein ligase activity"/>
    <property type="evidence" value="ECO:0007669"/>
    <property type="project" value="TreeGrafter"/>
</dbReference>
<evidence type="ECO:0000256" key="2">
    <source>
        <dbReference type="ARBA" id="ARBA00022771"/>
    </source>
</evidence>
<evidence type="ECO:0000313" key="7">
    <source>
        <dbReference type="EMBL" id="CAG9327912.1"/>
    </source>
</evidence>
<keyword evidence="2 4" id="KW-0863">Zinc-finger</keyword>
<dbReference type="Gene3D" id="3.30.40.10">
    <property type="entry name" value="Zinc/RING finger domain, C3HC4 (zinc finger)"/>
    <property type="match status" value="1"/>
</dbReference>
<dbReference type="CDD" id="cd16454">
    <property type="entry name" value="RING-H2_PA-TM-RING"/>
    <property type="match status" value="1"/>
</dbReference>
<dbReference type="PROSITE" id="PS50089">
    <property type="entry name" value="ZF_RING_2"/>
    <property type="match status" value="1"/>
</dbReference>
<organism evidence="7 8">
    <name type="scientific">Blepharisma stoltei</name>
    <dbReference type="NCBI Taxonomy" id="1481888"/>
    <lineage>
        <taxon>Eukaryota</taxon>
        <taxon>Sar</taxon>
        <taxon>Alveolata</taxon>
        <taxon>Ciliophora</taxon>
        <taxon>Postciliodesmatophora</taxon>
        <taxon>Heterotrichea</taxon>
        <taxon>Heterotrichida</taxon>
        <taxon>Blepharismidae</taxon>
        <taxon>Blepharisma</taxon>
    </lineage>
</organism>
<keyword evidence="5" id="KW-1133">Transmembrane helix</keyword>
<dbReference type="InterPro" id="IPR001841">
    <property type="entry name" value="Znf_RING"/>
</dbReference>
<reference evidence="7" key="1">
    <citation type="submission" date="2021-09" db="EMBL/GenBank/DDBJ databases">
        <authorList>
            <consortium name="AG Swart"/>
            <person name="Singh M."/>
            <person name="Singh A."/>
            <person name="Seah K."/>
            <person name="Emmerich C."/>
        </authorList>
    </citation>
    <scope>NUCLEOTIDE SEQUENCE</scope>
    <source>
        <strain evidence="7">ATCC30299</strain>
    </source>
</reference>
<dbReference type="GO" id="GO:0005634">
    <property type="term" value="C:nucleus"/>
    <property type="evidence" value="ECO:0007669"/>
    <property type="project" value="TreeGrafter"/>
</dbReference>
<feature type="transmembrane region" description="Helical" evidence="5">
    <location>
        <begin position="112"/>
        <end position="132"/>
    </location>
</feature>
<dbReference type="EMBL" id="CAJZBQ010000044">
    <property type="protein sequence ID" value="CAG9327912.1"/>
    <property type="molecule type" value="Genomic_DNA"/>
</dbReference>
<dbReference type="InterPro" id="IPR051834">
    <property type="entry name" value="RING_finger_E3_ligase"/>
</dbReference>
<keyword evidence="1" id="KW-0479">Metal-binding</keyword>
<sequence>MPTTTNSHPLDWKFLNPSKGLKYLYYQFTISFITSICISTISFKYLYSNFGNSFLCDKYLTYWLVLFSLVKFCDIPLKVKLLLKLVYLSSRIKVDDTRFTIKRLMNLVRSSIFKTFELLNISSYLLLIYGLVRIVSGNTCDENLANPYSTSVKVMMIFIIRLIIGIIVLKFDDNEPVIRGFPEFLYFLQDGAEIEDIENLQEISMNDDFKNQYKNDVCSVCTFEFQEGDVIKVLPCYESHTFHKDCIDRWLIQKDSCPLCGSSIAKKNK</sequence>
<evidence type="ECO:0000313" key="8">
    <source>
        <dbReference type="Proteomes" id="UP001162131"/>
    </source>
</evidence>
<dbReference type="Pfam" id="PF13639">
    <property type="entry name" value="zf-RING_2"/>
    <property type="match status" value="1"/>
</dbReference>
<dbReference type="AlphaFoldDB" id="A0AAU9JIV7"/>
<feature type="domain" description="RING-type" evidence="6">
    <location>
        <begin position="218"/>
        <end position="260"/>
    </location>
</feature>
<evidence type="ECO:0000256" key="1">
    <source>
        <dbReference type="ARBA" id="ARBA00022723"/>
    </source>
</evidence>